<accession>A0A5C7AFU9</accession>
<organism evidence="1 2">
    <name type="scientific">Gelidibacter salicanalis</name>
    <dbReference type="NCBI Taxonomy" id="291193"/>
    <lineage>
        <taxon>Bacteria</taxon>
        <taxon>Pseudomonadati</taxon>
        <taxon>Bacteroidota</taxon>
        <taxon>Flavobacteriia</taxon>
        <taxon>Flavobacteriales</taxon>
        <taxon>Flavobacteriaceae</taxon>
        <taxon>Gelidibacter</taxon>
    </lineage>
</organism>
<reference evidence="1 2" key="1">
    <citation type="submission" date="2019-08" db="EMBL/GenBank/DDBJ databases">
        <title>Genome sequence of Gelidibacter salicanalis IC162T.</title>
        <authorList>
            <person name="Bowman J.P."/>
        </authorList>
    </citation>
    <scope>NUCLEOTIDE SEQUENCE [LARGE SCALE GENOMIC DNA]</scope>
    <source>
        <strain evidence="1 2">IC162</strain>
    </source>
</reference>
<comment type="caution">
    <text evidence="1">The sequence shown here is derived from an EMBL/GenBank/DDBJ whole genome shotgun (WGS) entry which is preliminary data.</text>
</comment>
<keyword evidence="2" id="KW-1185">Reference proteome</keyword>
<proteinExistence type="predicted"/>
<protein>
    <submittedName>
        <fullName evidence="1">MerR family transcriptional regulator</fullName>
    </submittedName>
</protein>
<dbReference type="EMBL" id="VORX01000005">
    <property type="protein sequence ID" value="TXE07311.1"/>
    <property type="molecule type" value="Genomic_DNA"/>
</dbReference>
<dbReference type="OrthoDB" id="1494789at2"/>
<dbReference type="Gene3D" id="1.10.1660.10">
    <property type="match status" value="1"/>
</dbReference>
<evidence type="ECO:0000313" key="2">
    <source>
        <dbReference type="Proteomes" id="UP000321734"/>
    </source>
</evidence>
<evidence type="ECO:0000313" key="1">
    <source>
        <dbReference type="EMBL" id="TXE07311.1"/>
    </source>
</evidence>
<sequence length="97" mass="11392">MRTAPYIPLHTLCTLYKVERSFFKGLNDNGLIEIITIEQAPCIHHDQIKNLDAIVRLHQDLHINFEGIDTVLNLLDKITQLQEELRITKNRLRIFED</sequence>
<name>A0A5C7AFU9_9FLAO</name>
<gene>
    <name evidence="1" type="ORF">ES711_11100</name>
</gene>
<dbReference type="Pfam" id="PF13591">
    <property type="entry name" value="MerR_2"/>
    <property type="match status" value="1"/>
</dbReference>
<dbReference type="AlphaFoldDB" id="A0A5C7AFU9"/>
<dbReference type="RefSeq" id="WP_146893384.1">
    <property type="nucleotide sequence ID" value="NZ_VORX01000005.1"/>
</dbReference>
<dbReference type="Proteomes" id="UP000321734">
    <property type="component" value="Unassembled WGS sequence"/>
</dbReference>